<evidence type="ECO:0000256" key="4">
    <source>
        <dbReference type="ARBA" id="ARBA00023136"/>
    </source>
</evidence>
<feature type="region of interest" description="Disordered" evidence="5">
    <location>
        <begin position="1382"/>
        <end position="1444"/>
    </location>
</feature>
<keyword evidence="2 6" id="KW-0812">Transmembrane</keyword>
<dbReference type="Pfam" id="PF13886">
    <property type="entry name" value="TM7S3_TM198"/>
    <property type="match status" value="1"/>
</dbReference>
<keyword evidence="4 6" id="KW-0472">Membrane</keyword>
<evidence type="ECO:0000313" key="9">
    <source>
        <dbReference type="Proteomes" id="UP000186817"/>
    </source>
</evidence>
<evidence type="ECO:0000256" key="2">
    <source>
        <dbReference type="ARBA" id="ARBA00022692"/>
    </source>
</evidence>
<feature type="transmembrane region" description="Helical" evidence="6">
    <location>
        <begin position="453"/>
        <end position="471"/>
    </location>
</feature>
<reference evidence="8 9" key="1">
    <citation type="submission" date="2016-02" db="EMBL/GenBank/DDBJ databases">
        <title>Genome analysis of coral dinoflagellate symbionts highlights evolutionary adaptations to a symbiotic lifestyle.</title>
        <authorList>
            <person name="Aranda M."/>
            <person name="Li Y."/>
            <person name="Liew Y.J."/>
            <person name="Baumgarten S."/>
            <person name="Simakov O."/>
            <person name="Wilson M."/>
            <person name="Piel J."/>
            <person name="Ashoor H."/>
            <person name="Bougouffa S."/>
            <person name="Bajic V.B."/>
            <person name="Ryu T."/>
            <person name="Ravasi T."/>
            <person name="Bayer T."/>
            <person name="Micklem G."/>
            <person name="Kim H."/>
            <person name="Bhak J."/>
            <person name="Lajeunesse T.C."/>
            <person name="Voolstra C.R."/>
        </authorList>
    </citation>
    <scope>NUCLEOTIDE SEQUENCE [LARGE SCALE GENOMIC DNA]</scope>
    <source>
        <strain evidence="8 9">CCMP2467</strain>
    </source>
</reference>
<comment type="subcellular location">
    <subcellularLocation>
        <location evidence="1">Membrane</location>
        <topology evidence="1">Multi-pass membrane protein</topology>
    </subcellularLocation>
</comment>
<evidence type="ECO:0000256" key="1">
    <source>
        <dbReference type="ARBA" id="ARBA00004141"/>
    </source>
</evidence>
<feature type="compositionally biased region" description="Basic and acidic residues" evidence="5">
    <location>
        <begin position="128"/>
        <end position="150"/>
    </location>
</feature>
<feature type="transmembrane region" description="Helical" evidence="6">
    <location>
        <begin position="424"/>
        <end position="441"/>
    </location>
</feature>
<feature type="compositionally biased region" description="Pro residues" evidence="5">
    <location>
        <begin position="714"/>
        <end position="725"/>
    </location>
</feature>
<dbReference type="PANTHER" id="PTHR48125">
    <property type="entry name" value="LP07818P1"/>
    <property type="match status" value="1"/>
</dbReference>
<sequence>MSALVSPWNQAPFPIPVVRSRATAFELERTQVEQLEDQLRAKNGVGKKPGSGGGPFGGLAGAVGGMLLGSSGSGSKHTGDGRVGAGERPKEGMMKDALGSMGPAGAVAGGALNAFGPQLHSKMMGKSGPKDEGAEIKDERTESATEKAEVDAQMTGEGEDVAPVSEVAEQKEVDAAEDQEGEGPPTGDLEEKMGKAPDISTADLYKYYTNRLARRARQAAIIADQAVQEAWKQQQLARYWNRQALEAEAAAKQALPAKVSDERSTWQLKVPPGWEMPASPMVSAQDPRAVTIYSGAMSPGLLLVGPAAICQTRLMCSLRCSLRSFTPNKKYSPVFSCPRRPVNMAFDEAMHEIFLPLEEQVCDASATVFLCIICIMGLAISFFGYRIYKVAFAFFAFLVGFGLEALIGSRWINEMPEEATTMKKVIVLVFCVLWGTVAAVLAQRCRKSIEKVLGVVFGLFLGVAVTGILVYALQRPLDSALGASYKGWDQFGGITLGVPLSLLAGYFCRTWVKHLVMLVTAFFGAWASWLCASNLLRCAEVESQVLSRHIINLVIVIGLGFLGLVAQLLWQPRGEHKVREVTVTGHVRVVVTQASAMSQCTGLVTRATASELLCSFAPFRSDAWMSRSSPERRAKGDGRLAGGSRPGSRAQRPYYKVRIPEMLLPSLCPVNDVTRVRNMGKPLQSRYGTLMSRSGTGSMPALPATPSASSSCLPLPPQPSQPPPAQSQHFRLPAGTLGIVSQVAIQYAVNPLKDSRLKPSPRYELPLEASPRLARRKSAETPLEELPLPCRESIADLTTSVSQVLHKPTVALKRSMHLMDGLQTLRCLGSSGADAASRSPTISPRSQEETWADPTSPASLLSLQLTAPDTTPVSVRRPKASEEGPTEEDPLLIAVLKDVQDSSQSLLLKMKRIEEAQSMVKRCKGTRHPTNLVTDRVRLVIADELHQYLEELPALDQCLAARELQAQIRACRNTWPEYWFLPALARFIDSHLDILYEIPLWPYQEPAESFWDSSFSEALSVRLLEKWSICHVARYLVAGASPRSTGDILSLCTECPYLTLLVNRRTLHAGFTDWAFPCLAQEALHLPVAQSNLHDVIEEMRQDHQSLRRALSDLGEQETTAPDLPDEPEPKKTEGDAAGAPADPPLPPPPAKAAAVTEQPKPASSPKPDTPSKSVADTSREPSQVTSPTDTSPPPELKAFTDALRDIKAYIDDKSKIMMEVKNLMDAKSTQEIPPASTTDVGAALDAALKPLSETLSTIDSTTAGSSRDLSNHVWECGGRHQATDGTLSAIHNMVRDLQNRVGTTQRKLDDWVKSWSDSTGTMDDPPGVTKCLCQLREVQDELSRSNQGTEALTQKVDSVTESIGSLSTRVQSMQTLLDKMAAARPKAPPPAFPAPDLPAAEAAGPPPHQPPGSWHAPSQPPGMTTAAPSPAPQGLPLTTPPAYIPSIGGPIQATPMATSGVPAGTNVINLNPPTQQDTVTVWMEGRAFQIPTTMVRGIN</sequence>
<feature type="compositionally biased region" description="Polar residues" evidence="5">
    <location>
        <begin position="856"/>
        <end position="873"/>
    </location>
</feature>
<evidence type="ECO:0000256" key="6">
    <source>
        <dbReference type="SAM" id="Phobius"/>
    </source>
</evidence>
<keyword evidence="3 6" id="KW-1133">Transmembrane helix</keyword>
<feature type="region of interest" description="Disordered" evidence="5">
    <location>
        <begin position="1114"/>
        <end position="1198"/>
    </location>
</feature>
<feature type="compositionally biased region" description="Low complexity" evidence="5">
    <location>
        <begin position="700"/>
        <end position="713"/>
    </location>
</feature>
<feature type="compositionally biased region" description="Pro residues" evidence="5">
    <location>
        <begin position="1387"/>
        <end position="1397"/>
    </location>
</feature>
<gene>
    <name evidence="8" type="ORF">AK812_SmicGene35737</name>
</gene>
<evidence type="ECO:0000256" key="3">
    <source>
        <dbReference type="ARBA" id="ARBA00022989"/>
    </source>
</evidence>
<dbReference type="Proteomes" id="UP000186817">
    <property type="component" value="Unassembled WGS sequence"/>
</dbReference>
<feature type="transmembrane region" description="Helical" evidence="6">
    <location>
        <begin position="392"/>
        <end position="412"/>
    </location>
</feature>
<feature type="region of interest" description="Disordered" evidence="5">
    <location>
        <begin position="690"/>
        <end position="728"/>
    </location>
</feature>
<dbReference type="EMBL" id="LSRX01001112">
    <property type="protein sequence ID" value="OLP83495.1"/>
    <property type="molecule type" value="Genomic_DNA"/>
</dbReference>
<evidence type="ECO:0000259" key="7">
    <source>
        <dbReference type="Pfam" id="PF13886"/>
    </source>
</evidence>
<feature type="compositionally biased region" description="Polar residues" evidence="5">
    <location>
        <begin position="1171"/>
        <end position="1190"/>
    </location>
</feature>
<dbReference type="InterPro" id="IPR025256">
    <property type="entry name" value="TM7S3/TM198-like_dom"/>
</dbReference>
<feature type="region of interest" description="Disordered" evidence="5">
    <location>
        <begin position="833"/>
        <end position="888"/>
    </location>
</feature>
<comment type="caution">
    <text evidence="8">The sequence shown here is derived from an EMBL/GenBank/DDBJ whole genome shotgun (WGS) entry which is preliminary data.</text>
</comment>
<evidence type="ECO:0000256" key="5">
    <source>
        <dbReference type="SAM" id="MobiDB-lite"/>
    </source>
</evidence>
<protein>
    <recommendedName>
        <fullName evidence="7">TM7S3/TM198-like domain-containing protein</fullName>
    </recommendedName>
</protein>
<feature type="region of interest" description="Disordered" evidence="5">
    <location>
        <begin position="627"/>
        <end position="652"/>
    </location>
</feature>
<evidence type="ECO:0000313" key="8">
    <source>
        <dbReference type="EMBL" id="OLP83495.1"/>
    </source>
</evidence>
<feature type="transmembrane region" description="Helical" evidence="6">
    <location>
        <begin position="364"/>
        <end position="385"/>
    </location>
</feature>
<organism evidence="8 9">
    <name type="scientific">Symbiodinium microadriaticum</name>
    <name type="common">Dinoflagellate</name>
    <name type="synonym">Zooxanthella microadriatica</name>
    <dbReference type="NCBI Taxonomy" id="2951"/>
    <lineage>
        <taxon>Eukaryota</taxon>
        <taxon>Sar</taxon>
        <taxon>Alveolata</taxon>
        <taxon>Dinophyceae</taxon>
        <taxon>Suessiales</taxon>
        <taxon>Symbiodiniaceae</taxon>
        <taxon>Symbiodinium</taxon>
    </lineage>
</organism>
<name>A0A1Q9CKR2_SYMMI</name>
<feature type="compositionally biased region" description="Pro residues" evidence="5">
    <location>
        <begin position="1142"/>
        <end position="1151"/>
    </location>
</feature>
<dbReference type="OrthoDB" id="437490at2759"/>
<feature type="domain" description="TM7S3/TM198-like" evidence="7">
    <location>
        <begin position="372"/>
        <end position="532"/>
    </location>
</feature>
<proteinExistence type="predicted"/>
<keyword evidence="9" id="KW-1185">Reference proteome</keyword>
<feature type="compositionally biased region" description="Pro residues" evidence="5">
    <location>
        <begin position="1430"/>
        <end position="1444"/>
    </location>
</feature>
<accession>A0A1Q9CKR2</accession>
<dbReference type="GO" id="GO:0016020">
    <property type="term" value="C:membrane"/>
    <property type="evidence" value="ECO:0007669"/>
    <property type="project" value="UniProtKB-SubCell"/>
</dbReference>
<feature type="transmembrane region" description="Helical" evidence="6">
    <location>
        <begin position="549"/>
        <end position="570"/>
    </location>
</feature>
<feature type="region of interest" description="Disordered" evidence="5">
    <location>
        <begin position="123"/>
        <end position="193"/>
    </location>
</feature>
<dbReference type="PANTHER" id="PTHR48125:SF12">
    <property type="entry name" value="AT HOOK TRANSCRIPTION FACTOR FAMILY-RELATED"/>
    <property type="match status" value="1"/>
</dbReference>
<feature type="compositionally biased region" description="Basic and acidic residues" evidence="5">
    <location>
        <begin position="629"/>
        <end position="638"/>
    </location>
</feature>
<feature type="transmembrane region" description="Helical" evidence="6">
    <location>
        <begin position="515"/>
        <end position="537"/>
    </location>
</feature>